<reference evidence="3 4" key="1">
    <citation type="submission" date="2015-06" db="EMBL/GenBank/DDBJ databases">
        <title>Cloning and characterization of the uncialamcin biosynthetic gene cluster.</title>
        <authorList>
            <person name="Yan X."/>
            <person name="Huang T."/>
            <person name="Ge H."/>
            <person name="Shen B."/>
        </authorList>
    </citation>
    <scope>NUCLEOTIDE SEQUENCE [LARGE SCALE GENOMIC DNA]</scope>
    <source>
        <strain evidence="3 4">DCA2648</strain>
    </source>
</reference>
<dbReference type="Pfam" id="PF08327">
    <property type="entry name" value="AHSA1"/>
    <property type="match status" value="1"/>
</dbReference>
<accession>A0A1Q4VDC0</accession>
<gene>
    <name evidence="3" type="ORF">AB852_03585</name>
</gene>
<dbReference type="GeneID" id="96793215"/>
<feature type="domain" description="Activator of Hsp90 ATPase homologue 1/2-like C-terminal" evidence="2">
    <location>
        <begin position="25"/>
        <end position="138"/>
    </location>
</feature>
<protein>
    <submittedName>
        <fullName evidence="3">ATPase</fullName>
    </submittedName>
</protein>
<dbReference type="STRING" id="1048205.AB852_03585"/>
<dbReference type="EMBL" id="LFBV01000001">
    <property type="protein sequence ID" value="OKH95838.1"/>
    <property type="molecule type" value="Genomic_DNA"/>
</dbReference>
<organism evidence="3 4">
    <name type="scientific">Streptomyces uncialis</name>
    <dbReference type="NCBI Taxonomy" id="1048205"/>
    <lineage>
        <taxon>Bacteria</taxon>
        <taxon>Bacillati</taxon>
        <taxon>Actinomycetota</taxon>
        <taxon>Actinomycetes</taxon>
        <taxon>Kitasatosporales</taxon>
        <taxon>Streptomycetaceae</taxon>
        <taxon>Streptomyces</taxon>
    </lineage>
</organism>
<evidence type="ECO:0000313" key="3">
    <source>
        <dbReference type="EMBL" id="OKH95838.1"/>
    </source>
</evidence>
<comment type="caution">
    <text evidence="3">The sequence shown here is derived from an EMBL/GenBank/DDBJ whole genome shotgun (WGS) entry which is preliminary data.</text>
</comment>
<comment type="similarity">
    <text evidence="1">Belongs to the AHA1 family.</text>
</comment>
<evidence type="ECO:0000256" key="1">
    <source>
        <dbReference type="ARBA" id="ARBA00006817"/>
    </source>
</evidence>
<dbReference type="Proteomes" id="UP000186455">
    <property type="component" value="Unassembled WGS sequence"/>
</dbReference>
<dbReference type="InterPro" id="IPR013538">
    <property type="entry name" value="ASHA1/2-like_C"/>
</dbReference>
<evidence type="ECO:0000313" key="4">
    <source>
        <dbReference type="Proteomes" id="UP000186455"/>
    </source>
</evidence>
<proteinExistence type="inferred from homology"/>
<dbReference type="InterPro" id="IPR023393">
    <property type="entry name" value="START-like_dom_sf"/>
</dbReference>
<dbReference type="SUPFAM" id="SSF55961">
    <property type="entry name" value="Bet v1-like"/>
    <property type="match status" value="1"/>
</dbReference>
<dbReference type="Gene3D" id="3.30.530.20">
    <property type="match status" value="1"/>
</dbReference>
<dbReference type="RefSeq" id="WP_073783490.1">
    <property type="nucleotide sequence ID" value="NZ_CP109583.1"/>
</dbReference>
<name>A0A1Q4VDC0_9ACTN</name>
<dbReference type="CDD" id="cd08899">
    <property type="entry name" value="SRPBCC_CalC_Aha1-like_6"/>
    <property type="match status" value="1"/>
</dbReference>
<evidence type="ECO:0000259" key="2">
    <source>
        <dbReference type="Pfam" id="PF08327"/>
    </source>
</evidence>
<sequence length="170" mass="19189">MTPQPTGRLFRSADGDELILTRTFRAPVEDVWASVTDPERTARWFGPWEGQGAPGRTVRVRLAFEEGEPWSEVRIDACEPPRRLVVTTQDDYGSWRLEIRLTGTDDGHTRLALVHHLTGTEGLGEVGPGWEYYLDRLVTSRDGGDLPEFEAYYPAQKAYFEGLTPLPPED</sequence>
<keyword evidence="4" id="KW-1185">Reference proteome</keyword>
<dbReference type="AlphaFoldDB" id="A0A1Q4VDC0"/>